<evidence type="ECO:0000313" key="2">
    <source>
        <dbReference type="EMBL" id="DAD19549.1"/>
    </source>
</evidence>
<keyword evidence="1" id="KW-1133">Transmembrane helix</keyword>
<keyword evidence="1" id="KW-0472">Membrane</keyword>
<proteinExistence type="predicted"/>
<dbReference type="Proteomes" id="UP000607653">
    <property type="component" value="Unassembled WGS sequence"/>
</dbReference>
<evidence type="ECO:0000256" key="1">
    <source>
        <dbReference type="SAM" id="Phobius"/>
    </source>
</evidence>
<protein>
    <submittedName>
        <fullName evidence="2">Uncharacterized protein</fullName>
    </submittedName>
</protein>
<dbReference type="AlphaFoldDB" id="A0A822XKD1"/>
<feature type="transmembrane region" description="Helical" evidence="1">
    <location>
        <begin position="64"/>
        <end position="83"/>
    </location>
</feature>
<gene>
    <name evidence="2" type="ORF">HUJ06_021012</name>
</gene>
<reference evidence="2 3" key="1">
    <citation type="journal article" date="2020" name="Mol. Biol. Evol.">
        <title>Distinct Expression and Methylation Patterns for Genes with Different Fates following a Single Whole-Genome Duplication in Flowering Plants.</title>
        <authorList>
            <person name="Shi T."/>
            <person name="Rahmani R.S."/>
            <person name="Gugger P.F."/>
            <person name="Wang M."/>
            <person name="Li H."/>
            <person name="Zhang Y."/>
            <person name="Li Z."/>
            <person name="Wang Q."/>
            <person name="Van de Peer Y."/>
            <person name="Marchal K."/>
            <person name="Chen J."/>
        </authorList>
    </citation>
    <scope>NUCLEOTIDE SEQUENCE [LARGE SCALE GENOMIC DNA]</scope>
    <source>
        <tissue evidence="2">Leaf</tissue>
    </source>
</reference>
<dbReference type="EMBL" id="DUZY01000001">
    <property type="protein sequence ID" value="DAD19549.1"/>
    <property type="molecule type" value="Genomic_DNA"/>
</dbReference>
<keyword evidence="3" id="KW-1185">Reference proteome</keyword>
<comment type="caution">
    <text evidence="2">The sequence shown here is derived from an EMBL/GenBank/DDBJ whole genome shotgun (WGS) entry which is preliminary data.</text>
</comment>
<accession>A0A822XKD1</accession>
<keyword evidence="1" id="KW-0812">Transmembrane</keyword>
<organism evidence="2 3">
    <name type="scientific">Nelumbo nucifera</name>
    <name type="common">Sacred lotus</name>
    <dbReference type="NCBI Taxonomy" id="4432"/>
    <lineage>
        <taxon>Eukaryota</taxon>
        <taxon>Viridiplantae</taxon>
        <taxon>Streptophyta</taxon>
        <taxon>Embryophyta</taxon>
        <taxon>Tracheophyta</taxon>
        <taxon>Spermatophyta</taxon>
        <taxon>Magnoliopsida</taxon>
        <taxon>Proteales</taxon>
        <taxon>Nelumbonaceae</taxon>
        <taxon>Nelumbo</taxon>
    </lineage>
</organism>
<evidence type="ECO:0000313" key="3">
    <source>
        <dbReference type="Proteomes" id="UP000607653"/>
    </source>
</evidence>
<name>A0A822XKD1_NELNU</name>
<sequence length="84" mass="9544">MMLGRFPNSSIFDVDVKGSETGDNCNFVVVELYVVTSKVLRSVNIFCFKLSSVKDYSYCGELEAIHIVLIICLSVFYFLIYNIL</sequence>